<protein>
    <submittedName>
        <fullName evidence="1">Uncharacterized protein</fullName>
    </submittedName>
</protein>
<accession>A0A3B0SC39</accession>
<gene>
    <name evidence="1" type="ORF">MNBD_ACTINO02-34</name>
</gene>
<sequence length="93" mass="9548">MVAGLGEPVLARVVASEDVGCSTIPQGNCQIVIRIMEEGGAGTNYYRVSVADKEALTVTGEASVDKASTHIPIGEGSFDDILPLVDQLTGGEG</sequence>
<organism evidence="1">
    <name type="scientific">hydrothermal vent metagenome</name>
    <dbReference type="NCBI Taxonomy" id="652676"/>
    <lineage>
        <taxon>unclassified sequences</taxon>
        <taxon>metagenomes</taxon>
        <taxon>ecological metagenomes</taxon>
    </lineage>
</organism>
<evidence type="ECO:0000313" key="1">
    <source>
        <dbReference type="EMBL" id="VAW00272.1"/>
    </source>
</evidence>
<proteinExistence type="predicted"/>
<name>A0A3B0SC39_9ZZZZ</name>
<dbReference type="EMBL" id="UOEK01000184">
    <property type="protein sequence ID" value="VAW00272.1"/>
    <property type="molecule type" value="Genomic_DNA"/>
</dbReference>
<reference evidence="1" key="1">
    <citation type="submission" date="2018-06" db="EMBL/GenBank/DDBJ databases">
        <authorList>
            <person name="Zhirakovskaya E."/>
        </authorList>
    </citation>
    <scope>NUCLEOTIDE SEQUENCE</scope>
</reference>
<dbReference type="AlphaFoldDB" id="A0A3B0SC39"/>